<dbReference type="Proteomes" id="UP000319353">
    <property type="component" value="Unassembled WGS sequence"/>
</dbReference>
<feature type="binding site" evidence="3">
    <location>
        <position position="65"/>
    </location>
    <ligand>
        <name>Mg(2+)</name>
        <dbReference type="ChEBI" id="CHEBI:18420"/>
        <label>1</label>
    </ligand>
</feature>
<dbReference type="InterPro" id="IPR005502">
    <property type="entry name" value="Ribosyl_crysJ1"/>
</dbReference>
<name>A0A537KX71_9BACT</name>
<dbReference type="GO" id="GO:0016787">
    <property type="term" value="F:hydrolase activity"/>
    <property type="evidence" value="ECO:0007669"/>
    <property type="project" value="UniProtKB-KW"/>
</dbReference>
<keyword evidence="3" id="KW-0460">Magnesium</keyword>
<reference evidence="4 5" key="1">
    <citation type="journal article" date="2019" name="Nat. Microbiol.">
        <title>Mediterranean grassland soil C-N compound turnover is dependent on rainfall and depth, and is mediated by genomically divergent microorganisms.</title>
        <authorList>
            <person name="Diamond S."/>
            <person name="Andeer P.F."/>
            <person name="Li Z."/>
            <person name="Crits-Christoph A."/>
            <person name="Burstein D."/>
            <person name="Anantharaman K."/>
            <person name="Lane K.R."/>
            <person name="Thomas B.C."/>
            <person name="Pan C."/>
            <person name="Northen T.R."/>
            <person name="Banfield J.F."/>
        </authorList>
    </citation>
    <scope>NUCLEOTIDE SEQUENCE [LARGE SCALE GENOMIC DNA]</scope>
    <source>
        <strain evidence="4">NP_4</strain>
    </source>
</reference>
<feature type="binding site" evidence="3">
    <location>
        <position position="292"/>
    </location>
    <ligand>
        <name>Mg(2+)</name>
        <dbReference type="ChEBI" id="CHEBI:18420"/>
        <label>1</label>
    </ligand>
</feature>
<keyword evidence="3" id="KW-0479">Metal-binding</keyword>
<evidence type="ECO:0000256" key="1">
    <source>
        <dbReference type="ARBA" id="ARBA00010702"/>
    </source>
</evidence>
<protein>
    <recommendedName>
        <fullName evidence="6">ADP-ribosylglycohydrolase</fullName>
    </recommendedName>
</protein>
<dbReference type="InterPro" id="IPR050792">
    <property type="entry name" value="ADP-ribosylglycohydrolase"/>
</dbReference>
<comment type="cofactor">
    <cofactor evidence="3">
        <name>Mg(2+)</name>
        <dbReference type="ChEBI" id="CHEBI:18420"/>
    </cofactor>
    <text evidence="3">Binds 2 magnesium ions per subunit.</text>
</comment>
<feature type="binding site" evidence="3">
    <location>
        <position position="63"/>
    </location>
    <ligand>
        <name>Mg(2+)</name>
        <dbReference type="ChEBI" id="CHEBI:18420"/>
        <label>1</label>
    </ligand>
</feature>
<feature type="binding site" evidence="3">
    <location>
        <position position="295"/>
    </location>
    <ligand>
        <name>Mg(2+)</name>
        <dbReference type="ChEBI" id="CHEBI:18420"/>
        <label>1</label>
    </ligand>
</feature>
<evidence type="ECO:0008006" key="6">
    <source>
        <dbReference type="Google" id="ProtNLM"/>
    </source>
</evidence>
<sequence length="354" mass="36831">MIDLYARILGSLAAGAIGDAMGAATEQRSFSEIVTLFGGPVREFRKPPPDSPFSGGREAGQITDDSGQMVRMAQAIIESNGSLTVEGVVKQLLKWADDPEAFRRFAGPTTRAAIEELRKGTDPRVVGRQGRLTSLGTSNGAAMRIAPAGLAHPGDLEGAVRDAVTMCLPTHATQLAISGASAVAAGIARAVTADADVYSVVQSAFWGARRGEEIGRREGRVVAGPSVIRRMEIAVALAARGRDVIETIQEIHAHVGSGLHIAEAVPAAVGIFVAAGGDPMQAIVGGVNIGDDTDTVAIIAGSMAGALRGFRAVPKELYESLERANTLRLADVARGLTAVAQRGQAARVVTEERR</sequence>
<dbReference type="AlphaFoldDB" id="A0A537KX71"/>
<proteinExistence type="inferred from homology"/>
<comment type="similarity">
    <text evidence="1">Belongs to the ADP-ribosylglycohydrolase family.</text>
</comment>
<evidence type="ECO:0000256" key="2">
    <source>
        <dbReference type="ARBA" id="ARBA00022801"/>
    </source>
</evidence>
<dbReference type="EMBL" id="VBAL01000118">
    <property type="protein sequence ID" value="TMJ00319.1"/>
    <property type="molecule type" value="Genomic_DNA"/>
</dbReference>
<keyword evidence="2" id="KW-0378">Hydrolase</keyword>
<dbReference type="Pfam" id="PF03747">
    <property type="entry name" value="ADP_ribosyl_GH"/>
    <property type="match status" value="1"/>
</dbReference>
<feature type="binding site" evidence="3">
    <location>
        <position position="294"/>
    </location>
    <ligand>
        <name>Mg(2+)</name>
        <dbReference type="ChEBI" id="CHEBI:18420"/>
        <label>1</label>
    </ligand>
</feature>
<dbReference type="PANTHER" id="PTHR16222">
    <property type="entry name" value="ADP-RIBOSYLGLYCOHYDROLASE"/>
    <property type="match status" value="1"/>
</dbReference>
<comment type="caution">
    <text evidence="4">The sequence shown here is derived from an EMBL/GenBank/DDBJ whole genome shotgun (WGS) entry which is preliminary data.</text>
</comment>
<dbReference type="PANTHER" id="PTHR16222:SF24">
    <property type="entry name" value="ADP-RIBOSYLHYDROLASE ARH3"/>
    <property type="match status" value="1"/>
</dbReference>
<feature type="binding site" evidence="3">
    <location>
        <position position="64"/>
    </location>
    <ligand>
        <name>Mg(2+)</name>
        <dbReference type="ChEBI" id="CHEBI:18420"/>
        <label>1</label>
    </ligand>
</feature>
<gene>
    <name evidence="4" type="ORF">E6H01_09885</name>
</gene>
<dbReference type="GO" id="GO:0046872">
    <property type="term" value="F:metal ion binding"/>
    <property type="evidence" value="ECO:0007669"/>
    <property type="project" value="UniProtKB-KW"/>
</dbReference>
<evidence type="ECO:0000256" key="3">
    <source>
        <dbReference type="PIRSR" id="PIRSR605502-1"/>
    </source>
</evidence>
<organism evidence="4 5">
    <name type="scientific">Candidatus Segetimicrobium genomatis</name>
    <dbReference type="NCBI Taxonomy" id="2569760"/>
    <lineage>
        <taxon>Bacteria</taxon>
        <taxon>Bacillati</taxon>
        <taxon>Candidatus Sysuimicrobiota</taxon>
        <taxon>Candidatus Sysuimicrobiia</taxon>
        <taxon>Candidatus Sysuimicrobiales</taxon>
        <taxon>Candidatus Segetimicrobiaceae</taxon>
        <taxon>Candidatus Segetimicrobium</taxon>
    </lineage>
</organism>
<dbReference type="Gene3D" id="1.10.4080.10">
    <property type="entry name" value="ADP-ribosylation/Crystallin J1"/>
    <property type="match status" value="1"/>
</dbReference>
<accession>A0A537KX71</accession>
<evidence type="ECO:0000313" key="4">
    <source>
        <dbReference type="EMBL" id="TMJ00319.1"/>
    </source>
</evidence>
<dbReference type="InterPro" id="IPR036705">
    <property type="entry name" value="Ribosyl_crysJ1_sf"/>
</dbReference>
<evidence type="ECO:0000313" key="5">
    <source>
        <dbReference type="Proteomes" id="UP000319353"/>
    </source>
</evidence>
<dbReference type="SUPFAM" id="SSF101478">
    <property type="entry name" value="ADP-ribosylglycohydrolase"/>
    <property type="match status" value="1"/>
</dbReference>